<proteinExistence type="predicted"/>
<keyword evidence="1" id="KW-0695">RNA-directed DNA polymerase</keyword>
<protein>
    <submittedName>
        <fullName evidence="1">Putative RNA-directed DNA polymerase</fullName>
    </submittedName>
</protein>
<reference evidence="1" key="1">
    <citation type="submission" date="2018-04" db="EMBL/GenBank/DDBJ databases">
        <title>Transcriptome assembly of Sipha flava.</title>
        <authorList>
            <person name="Scully E.D."/>
            <person name="Geib S.M."/>
            <person name="Palmer N.A."/>
            <person name="Koch K."/>
            <person name="Bradshaw J."/>
            <person name="Heng-Moss T."/>
            <person name="Sarath G."/>
        </authorList>
    </citation>
    <scope>NUCLEOTIDE SEQUENCE</scope>
</reference>
<keyword evidence="1" id="KW-0548">Nucleotidyltransferase</keyword>
<evidence type="ECO:0000313" key="1">
    <source>
        <dbReference type="EMBL" id="MBY85278.1"/>
    </source>
</evidence>
<dbReference type="AlphaFoldDB" id="A0A2S2R5N2"/>
<dbReference type="EMBL" id="GGMS01016075">
    <property type="protein sequence ID" value="MBY85278.1"/>
    <property type="molecule type" value="Transcribed_RNA"/>
</dbReference>
<accession>A0A2S2R5N2</accession>
<organism evidence="1">
    <name type="scientific">Sipha flava</name>
    <name type="common">yellow sugarcane aphid</name>
    <dbReference type="NCBI Taxonomy" id="143950"/>
    <lineage>
        <taxon>Eukaryota</taxon>
        <taxon>Metazoa</taxon>
        <taxon>Ecdysozoa</taxon>
        <taxon>Arthropoda</taxon>
        <taxon>Hexapoda</taxon>
        <taxon>Insecta</taxon>
        <taxon>Pterygota</taxon>
        <taxon>Neoptera</taxon>
        <taxon>Paraneoptera</taxon>
        <taxon>Hemiptera</taxon>
        <taxon>Sternorrhyncha</taxon>
        <taxon>Aphidomorpha</taxon>
        <taxon>Aphidoidea</taxon>
        <taxon>Aphididae</taxon>
        <taxon>Sipha</taxon>
    </lineage>
</organism>
<gene>
    <name evidence="1" type="ORF">g.11983</name>
</gene>
<name>A0A2S2R5N2_9HEMI</name>
<keyword evidence="1" id="KW-0808">Transferase</keyword>
<dbReference type="GO" id="GO:0003964">
    <property type="term" value="F:RNA-directed DNA polymerase activity"/>
    <property type="evidence" value="ECO:0007669"/>
    <property type="project" value="UniProtKB-KW"/>
</dbReference>
<sequence length="203" mass="23793">MSSWYMKWKIKINHTKSSHLTFTLKQGVVPPITFNGLVISKVTSSRYLGLILDQRLTWADHIKSKRVLLNARRKSLFYLIGKHSKLNIKTKLLLYKTLLMPIWIYDIQLWGAAKKSNINKIQTFQSITLRIITNASFYVSNHTLHTDLRVNTVDETARLLYKRFRLRLSNHPNPLISALNSDTIPGNPPRRLKRRWCRDLNQN</sequence>